<dbReference type="GO" id="GO:0005739">
    <property type="term" value="C:mitochondrion"/>
    <property type="evidence" value="ECO:0007669"/>
    <property type="project" value="UniProtKB-SubCell"/>
</dbReference>
<comment type="function">
    <text evidence="1 11">Functions in the biosynthesis of the anionic phospholipids phosphatidylglycerol and cardiolipin.</text>
</comment>
<evidence type="ECO:0000256" key="5">
    <source>
        <dbReference type="ARBA" id="ARBA00022679"/>
    </source>
</evidence>
<dbReference type="EMBL" id="CAJGYM010000139">
    <property type="protein sequence ID" value="CAD6198803.1"/>
    <property type="molecule type" value="Genomic_DNA"/>
</dbReference>
<keyword evidence="8 11" id="KW-0594">Phospholipid biosynthesis</keyword>
<dbReference type="Gene3D" id="3.30.870.10">
    <property type="entry name" value="Endonuclease Chain A"/>
    <property type="match status" value="2"/>
</dbReference>
<keyword evidence="5 11" id="KW-0808">Transferase</keyword>
<evidence type="ECO:0000256" key="3">
    <source>
        <dbReference type="ARBA" id="ARBA00010682"/>
    </source>
</evidence>
<evidence type="ECO:0000259" key="13">
    <source>
        <dbReference type="PROSITE" id="PS50035"/>
    </source>
</evidence>
<keyword evidence="11" id="KW-0496">Mitochondrion</keyword>
<comment type="caution">
    <text evidence="14">The sequence shown here is derived from an EMBL/GenBank/DDBJ whole genome shotgun (WGS) entry which is preliminary data.</text>
</comment>
<feature type="domain" description="PLD phosphodiesterase" evidence="13">
    <location>
        <begin position="129"/>
        <end position="155"/>
    </location>
</feature>
<keyword evidence="11" id="KW-0067">ATP-binding</keyword>
<dbReference type="InterPro" id="IPR016270">
    <property type="entry name" value="PGS1"/>
</dbReference>
<evidence type="ECO:0000256" key="9">
    <source>
        <dbReference type="ARBA" id="ARBA00023264"/>
    </source>
</evidence>
<dbReference type="CDD" id="cd09137">
    <property type="entry name" value="PLDc_PGS1_euk_2"/>
    <property type="match status" value="1"/>
</dbReference>
<keyword evidence="7 11" id="KW-0443">Lipid metabolism</keyword>
<keyword evidence="9 11" id="KW-1208">Phospholipid metabolism</keyword>
<keyword evidence="12" id="KW-1133">Transmembrane helix</keyword>
<dbReference type="PANTHER" id="PTHR12586">
    <property type="entry name" value="CDP-DIACYLGLYCEROL--SERINE O-PHOSPHATIDYLTRANSFERASE"/>
    <property type="match status" value="1"/>
</dbReference>
<dbReference type="GO" id="GO:0005524">
    <property type="term" value="F:ATP binding"/>
    <property type="evidence" value="ECO:0007669"/>
    <property type="project" value="UniProtKB-KW"/>
</dbReference>
<keyword evidence="6" id="KW-0677">Repeat</keyword>
<dbReference type="SMART" id="SM00155">
    <property type="entry name" value="PLDc"/>
    <property type="match status" value="2"/>
</dbReference>
<comment type="subcellular location">
    <subcellularLocation>
        <location evidence="11">Mitochondrion</location>
    </subcellularLocation>
</comment>
<keyword evidence="15" id="KW-1185">Reference proteome</keyword>
<sequence length="712" mass="80927">MDWLPCSLPGIEIDSSNVRIVETPSEFYQLLLERSEKAKSRITLSSLYLGDGKLEKDLVTAVEKNMSRNPDLEVSVLVDFLRGTRGAGEEKSSTTLLHTIAKRAKIYLYHTPDLRGFIKRLLPERTNEIIGLQHMKLYIFDDSILISGANLSDSYFTNRQDRYVLFENCKPLVDFFSDIVEAVGSCSFVLNSDGTTTPHKDCSVHPFQGNAEDYREMMRGRINTAIQRYKEKSSAKTSSESWTVVYPVVQMGPLGIHQEFDLLKSIFSRKDSEMNLTMASGYFNCIRDYEDMIFKEGTFKMDVITAAPEANGFFGARGVSGYVPAMYSDVAKKFLELRSNYERENLVLHEYARKDWTFHAKGLWLRSKTQLATLVGSSNYGYRSVHRDLEAQVLLVTKDEQLIEKLEGEKNRLFEFATVLDANALRRAEHNVPTLEVVLSEILYSDAKKSLEEFDSLRYMIPGLILGKAILEKLPKATTSTAQVARASSSLSQSTYNGIPRRKVVRTSEKPFAPHQLLRRLGGTSVRLTNEQVRRDQELLVDALKNTDWVAVYRYPGVRAAKLLARAKLVQTIASLLYLPYSTFQYFLGNAEATWYYTCAGLAVVAPLMLVAFSRYLNRLIGVIAMDPDNAYIRVGYLTFWGSRKDAYIELSDVLPLSEIGSKDGEKLVKFMWYSGSTHLYLPTKHAEIVDKKRAELIFGDLDIFYKHYKNK</sequence>
<evidence type="ECO:0000256" key="12">
    <source>
        <dbReference type="SAM" id="Phobius"/>
    </source>
</evidence>
<keyword evidence="12" id="KW-0812">Transmembrane</keyword>
<dbReference type="InterPro" id="IPR001736">
    <property type="entry name" value="PLipase_D/transphosphatidylase"/>
</dbReference>
<keyword evidence="12" id="KW-0472">Membrane</keyword>
<evidence type="ECO:0000256" key="8">
    <source>
        <dbReference type="ARBA" id="ARBA00023209"/>
    </source>
</evidence>
<dbReference type="OrthoDB" id="10250191at2759"/>
<dbReference type="InterPro" id="IPR025202">
    <property type="entry name" value="PLD-like_dom"/>
</dbReference>
<dbReference type="CDD" id="cd09135">
    <property type="entry name" value="PLDc_PGS1_euk_1"/>
    <property type="match status" value="1"/>
</dbReference>
<evidence type="ECO:0000313" key="15">
    <source>
        <dbReference type="Proteomes" id="UP000835052"/>
    </source>
</evidence>
<dbReference type="PANTHER" id="PTHR12586:SF1">
    <property type="entry name" value="CDP-DIACYLGLYCEROL--GLYCEROL-3-PHOSPHATE 3-PHOSPHATIDYLTRANSFERASE, MITOCHONDRIAL"/>
    <property type="match status" value="1"/>
</dbReference>
<evidence type="ECO:0000313" key="14">
    <source>
        <dbReference type="EMBL" id="CAD6198803.1"/>
    </source>
</evidence>
<evidence type="ECO:0000256" key="4">
    <source>
        <dbReference type="ARBA" id="ARBA00022516"/>
    </source>
</evidence>
<dbReference type="GO" id="GO:0032049">
    <property type="term" value="P:cardiolipin biosynthetic process"/>
    <property type="evidence" value="ECO:0007669"/>
    <property type="project" value="InterPro"/>
</dbReference>
<feature type="transmembrane region" description="Helical" evidence="12">
    <location>
        <begin position="594"/>
        <end position="613"/>
    </location>
</feature>
<organism evidence="14 15">
    <name type="scientific">Caenorhabditis auriculariae</name>
    <dbReference type="NCBI Taxonomy" id="2777116"/>
    <lineage>
        <taxon>Eukaryota</taxon>
        <taxon>Metazoa</taxon>
        <taxon>Ecdysozoa</taxon>
        <taxon>Nematoda</taxon>
        <taxon>Chromadorea</taxon>
        <taxon>Rhabditida</taxon>
        <taxon>Rhabditina</taxon>
        <taxon>Rhabditomorpha</taxon>
        <taxon>Rhabditoidea</taxon>
        <taxon>Rhabditidae</taxon>
        <taxon>Peloderinae</taxon>
        <taxon>Caenorhabditis</taxon>
    </lineage>
</organism>
<dbReference type="SUPFAM" id="SSF56024">
    <property type="entry name" value="Phospholipase D/nuclease"/>
    <property type="match status" value="1"/>
</dbReference>
<evidence type="ECO:0000256" key="10">
    <source>
        <dbReference type="ARBA" id="ARBA00048586"/>
    </source>
</evidence>
<keyword evidence="4 11" id="KW-0444">Lipid biosynthesis</keyword>
<comment type="pathway">
    <text evidence="2 11">Phospholipid metabolism; phosphatidylglycerol biosynthesis; phosphatidylglycerol from CDP-diacylglycerol: step 1/2.</text>
</comment>
<dbReference type="EC" id="2.7.8.5" evidence="11"/>
<comment type="catalytic activity">
    <reaction evidence="10 11">
        <text>a CDP-1,2-diacyl-sn-glycerol + sn-glycerol 3-phosphate = a 1,2-diacyl-sn-glycero-3-phospho-(1'-sn-glycero-3'-phosphate) + CMP + H(+)</text>
        <dbReference type="Rhea" id="RHEA:12593"/>
        <dbReference type="ChEBI" id="CHEBI:15378"/>
        <dbReference type="ChEBI" id="CHEBI:57597"/>
        <dbReference type="ChEBI" id="CHEBI:58332"/>
        <dbReference type="ChEBI" id="CHEBI:60110"/>
        <dbReference type="ChEBI" id="CHEBI:60377"/>
        <dbReference type="EC" id="2.7.8.5"/>
    </reaction>
</comment>
<evidence type="ECO:0000256" key="7">
    <source>
        <dbReference type="ARBA" id="ARBA00023098"/>
    </source>
</evidence>
<gene>
    <name evidence="14" type="ORF">CAUJ_LOCUS14709</name>
</gene>
<dbReference type="AlphaFoldDB" id="A0A8S1HZA7"/>
<keyword evidence="11" id="KW-0547">Nucleotide-binding</keyword>
<comment type="similarity">
    <text evidence="3 11">Belongs to the CDP-alcohol phosphatidyltransferase class-II family.</text>
</comment>
<evidence type="ECO:0000256" key="2">
    <source>
        <dbReference type="ARBA" id="ARBA00005042"/>
    </source>
</evidence>
<dbReference type="GO" id="GO:0008444">
    <property type="term" value="F:CDP-diacylglycerol-glycerol-3-phosphate 3-phosphatidyltransferase activity"/>
    <property type="evidence" value="ECO:0007669"/>
    <property type="project" value="UniProtKB-EC"/>
</dbReference>
<evidence type="ECO:0000256" key="1">
    <source>
        <dbReference type="ARBA" id="ARBA00003537"/>
    </source>
</evidence>
<proteinExistence type="inferred from homology"/>
<name>A0A8S1HZA7_9PELO</name>
<protein>
    <recommendedName>
        <fullName evidence="11">CDP-diacylglycerol--glycerol-3-phosphate 3-phosphatidyltransferase</fullName>
        <ecNumber evidence="11">2.7.8.5</ecNumber>
    </recommendedName>
</protein>
<accession>A0A8S1HZA7</accession>
<reference evidence="14" key="1">
    <citation type="submission" date="2020-10" db="EMBL/GenBank/DDBJ databases">
        <authorList>
            <person name="Kikuchi T."/>
        </authorList>
    </citation>
    <scope>NUCLEOTIDE SEQUENCE</scope>
    <source>
        <strain evidence="14">NKZ352</strain>
    </source>
</reference>
<evidence type="ECO:0000256" key="11">
    <source>
        <dbReference type="RuleBase" id="RU365024"/>
    </source>
</evidence>
<dbReference type="Proteomes" id="UP000835052">
    <property type="component" value="Unassembled WGS sequence"/>
</dbReference>
<dbReference type="PROSITE" id="PS50035">
    <property type="entry name" value="PLD"/>
    <property type="match status" value="1"/>
</dbReference>
<dbReference type="Pfam" id="PF13091">
    <property type="entry name" value="PLDc_2"/>
    <property type="match status" value="1"/>
</dbReference>
<evidence type="ECO:0000256" key="6">
    <source>
        <dbReference type="ARBA" id="ARBA00022737"/>
    </source>
</evidence>